<dbReference type="RefSeq" id="WP_146959436.1">
    <property type="nucleotide sequence ID" value="NZ_CP042467.1"/>
</dbReference>
<dbReference type="EMBL" id="CP042467">
    <property type="protein sequence ID" value="QED27683.1"/>
    <property type="molecule type" value="Genomic_DNA"/>
</dbReference>
<dbReference type="Proteomes" id="UP000321595">
    <property type="component" value="Chromosome"/>
</dbReference>
<dbReference type="AlphaFoldDB" id="A0A5B8XUF4"/>
<dbReference type="OrthoDB" id="5491419at2"/>
<keyword evidence="2" id="KW-0472">Membrane</keyword>
<name>A0A5B8XUF4_9DELT</name>
<dbReference type="KEGG" id="bbae:FRD01_10650"/>
<keyword evidence="4" id="KW-1185">Reference proteome</keyword>
<keyword evidence="2" id="KW-1133">Transmembrane helix</keyword>
<evidence type="ECO:0000313" key="3">
    <source>
        <dbReference type="EMBL" id="QED27683.1"/>
    </source>
</evidence>
<keyword evidence="2" id="KW-0812">Transmembrane</keyword>
<gene>
    <name evidence="3" type="ORF">FRD01_10650</name>
</gene>
<reference evidence="3 4" key="1">
    <citation type="submission" date="2019-08" db="EMBL/GenBank/DDBJ databases">
        <authorList>
            <person name="Liang Q."/>
        </authorList>
    </citation>
    <scope>NUCLEOTIDE SEQUENCE [LARGE SCALE GENOMIC DNA]</scope>
    <source>
        <strain evidence="3 4">V1718</strain>
    </source>
</reference>
<evidence type="ECO:0000256" key="1">
    <source>
        <dbReference type="SAM" id="MobiDB-lite"/>
    </source>
</evidence>
<organism evidence="3 4">
    <name type="scientific">Microvenator marinus</name>
    <dbReference type="NCBI Taxonomy" id="2600177"/>
    <lineage>
        <taxon>Bacteria</taxon>
        <taxon>Deltaproteobacteria</taxon>
        <taxon>Bradymonadales</taxon>
        <taxon>Microvenatoraceae</taxon>
        <taxon>Microvenator</taxon>
    </lineage>
</organism>
<sequence>MFQSVFSAHAHVGEPVSQRVWITDNSWLLQTNFGAMGSTFDGFVCEEAFLGGDRFFIVPFGQDLWTAFSATNIWQTADGCSFQSAGELPGLPTDVARNLDAGLAAWVQNQNGPELYTVSALGEAGGSAAVAKIEADIAENIYLTAVRFANEETLIVSGYNRDAMGAGVIMSVNRISGATTVLDTPTMTYPYVLDAREGEVLWLGKAETQNLFWGTLESPAAQALPIEAWPTDASFVDEARVVVSGLNQSRGLSVGTLTGDLVDGQVNWEAFADEMTAACVRPWEEGFLVCTLNRFDGADLVYIEQGQDPEYAVEFKALTGERQCAEGSEAADVCPTVWPEIARQLGLLQPEMPDMGPDVDMGTPPEDMGSGVPEPRDDKGEDSSCATASGGPAIWLFMALVVGLRYRRRERRDR</sequence>
<evidence type="ECO:0000313" key="4">
    <source>
        <dbReference type="Proteomes" id="UP000321595"/>
    </source>
</evidence>
<protein>
    <submittedName>
        <fullName evidence="3">Uncharacterized protein</fullName>
    </submittedName>
</protein>
<feature type="transmembrane region" description="Helical" evidence="2">
    <location>
        <begin position="386"/>
        <end position="406"/>
    </location>
</feature>
<proteinExistence type="predicted"/>
<feature type="region of interest" description="Disordered" evidence="1">
    <location>
        <begin position="350"/>
        <end position="389"/>
    </location>
</feature>
<evidence type="ECO:0000256" key="2">
    <source>
        <dbReference type="SAM" id="Phobius"/>
    </source>
</evidence>
<accession>A0A5B8XUF4</accession>